<evidence type="ECO:0000313" key="2">
    <source>
        <dbReference type="EMBL" id="OUD15702.1"/>
    </source>
</evidence>
<protein>
    <submittedName>
        <fullName evidence="2">Uncharacterized protein</fullName>
    </submittedName>
</protein>
<dbReference type="Proteomes" id="UP000194798">
    <property type="component" value="Unassembled WGS sequence"/>
</dbReference>
<sequence length="139" mass="15382">MGIKYLLIYSIGLFFLTMMSAACTPFKQPASAEIKTIKVELLHKPRTAIKTPVLFPPANTEKTPIALQEGVGQTTPIRQDNPPQPDELTGIYHTGEFVPPPLHPSQSPEIRFHTIPEPSESTELEQDATPEQKSETTAF</sequence>
<keyword evidence="3" id="KW-1185">Reference proteome</keyword>
<evidence type="ECO:0000256" key="1">
    <source>
        <dbReference type="SAM" id="MobiDB-lite"/>
    </source>
</evidence>
<gene>
    <name evidence="2" type="ORF">TPSD3_04095</name>
</gene>
<feature type="compositionally biased region" description="Basic and acidic residues" evidence="1">
    <location>
        <begin position="130"/>
        <end position="139"/>
    </location>
</feature>
<reference evidence="2 3" key="1">
    <citation type="submission" date="2016-12" db="EMBL/GenBank/DDBJ databases">
        <title>Thioflexothrix psekupsii D3 genome sequencing and assembly.</title>
        <authorList>
            <person name="Fomenkov A."/>
            <person name="Vincze T."/>
            <person name="Grabovich M."/>
            <person name="Anton B.P."/>
            <person name="Dubinina G."/>
            <person name="Orlova M."/>
            <person name="Belousova E."/>
            <person name="Roberts R.J."/>
        </authorList>
    </citation>
    <scope>NUCLEOTIDE SEQUENCE [LARGE SCALE GENOMIC DNA]</scope>
    <source>
        <strain evidence="2">D3</strain>
    </source>
</reference>
<proteinExistence type="predicted"/>
<feature type="region of interest" description="Disordered" evidence="1">
    <location>
        <begin position="73"/>
        <end position="139"/>
    </location>
</feature>
<dbReference type="PROSITE" id="PS51257">
    <property type="entry name" value="PROKAR_LIPOPROTEIN"/>
    <property type="match status" value="1"/>
</dbReference>
<comment type="caution">
    <text evidence="2">The sequence shown here is derived from an EMBL/GenBank/DDBJ whole genome shotgun (WGS) entry which is preliminary data.</text>
</comment>
<dbReference type="EMBL" id="MSLT01000006">
    <property type="protein sequence ID" value="OUD15702.1"/>
    <property type="molecule type" value="Genomic_DNA"/>
</dbReference>
<name>A0A251XB86_9GAMM</name>
<accession>A0A251XB86</accession>
<evidence type="ECO:0000313" key="3">
    <source>
        <dbReference type="Proteomes" id="UP000194798"/>
    </source>
</evidence>
<dbReference type="AlphaFoldDB" id="A0A251XB86"/>
<organism evidence="2 3">
    <name type="scientific">Thioflexithrix psekupsensis</name>
    <dbReference type="NCBI Taxonomy" id="1570016"/>
    <lineage>
        <taxon>Bacteria</taxon>
        <taxon>Pseudomonadati</taxon>
        <taxon>Pseudomonadota</taxon>
        <taxon>Gammaproteobacteria</taxon>
        <taxon>Thiotrichales</taxon>
        <taxon>Thioflexithrix</taxon>
    </lineage>
</organism>